<dbReference type="EMBL" id="BMYW01000005">
    <property type="protein sequence ID" value="GGX90414.1"/>
    <property type="molecule type" value="Genomic_DNA"/>
</dbReference>
<evidence type="ECO:0000313" key="1">
    <source>
        <dbReference type="EMBL" id="GGX90414.1"/>
    </source>
</evidence>
<keyword evidence="2" id="KW-1185">Reference proteome</keyword>
<dbReference type="RefSeq" id="WP_189373772.1">
    <property type="nucleotide sequence ID" value="NZ_BMYW01000005.1"/>
</dbReference>
<proteinExistence type="predicted"/>
<comment type="caution">
    <text evidence="1">The sequence shown here is derived from an EMBL/GenBank/DDBJ whole genome shotgun (WGS) entry which is preliminary data.</text>
</comment>
<gene>
    <name evidence="1" type="ORF">GCM10011290_17660</name>
</gene>
<name>A0ABQ2YNS6_9NEIS</name>
<accession>A0ABQ2YNS6</accession>
<reference evidence="2" key="1">
    <citation type="journal article" date="2019" name="Int. J. Syst. Evol. Microbiol.">
        <title>The Global Catalogue of Microorganisms (GCM) 10K type strain sequencing project: providing services to taxonomists for standard genome sequencing and annotation.</title>
        <authorList>
            <consortium name="The Broad Institute Genomics Platform"/>
            <consortium name="The Broad Institute Genome Sequencing Center for Infectious Disease"/>
            <person name="Wu L."/>
            <person name="Ma J."/>
        </authorList>
    </citation>
    <scope>NUCLEOTIDE SEQUENCE [LARGE SCALE GENOMIC DNA]</scope>
    <source>
        <strain evidence="2">KCTC 32041</strain>
    </source>
</reference>
<sequence>MSQFVSSIAADDGDGLSLDFALGLYASNRLLLSRHDDDALPADERGIVMTSDDDDPNERLLSVVWGSTSVVLLSSHKEYVLDVSHVGAGELAAARAMLTRMNHDAVVTVDE</sequence>
<dbReference type="Proteomes" id="UP000600877">
    <property type="component" value="Unassembled WGS sequence"/>
</dbReference>
<organism evidence="1 2">
    <name type="scientific">Vogesella alkaliphila</name>
    <dbReference type="NCBI Taxonomy" id="1193621"/>
    <lineage>
        <taxon>Bacteria</taxon>
        <taxon>Pseudomonadati</taxon>
        <taxon>Pseudomonadota</taxon>
        <taxon>Betaproteobacteria</taxon>
        <taxon>Neisseriales</taxon>
        <taxon>Chromobacteriaceae</taxon>
        <taxon>Vogesella</taxon>
    </lineage>
</organism>
<protein>
    <submittedName>
        <fullName evidence="1">Uncharacterized protein</fullName>
    </submittedName>
</protein>
<evidence type="ECO:0000313" key="2">
    <source>
        <dbReference type="Proteomes" id="UP000600877"/>
    </source>
</evidence>